<comment type="catalytic activity">
    <reaction evidence="6 7">
        <text>L-arginyl-[protein] + 2 S-adenosyl-L-methionine = N(omega),N(omega)'-dimethyl-L-arginyl-[protein] + 2 S-adenosyl-L-homocysteine + 2 H(+)</text>
        <dbReference type="Rhea" id="RHEA:48108"/>
        <dbReference type="Rhea" id="RHEA-COMP:10532"/>
        <dbReference type="Rhea" id="RHEA-COMP:11992"/>
        <dbReference type="ChEBI" id="CHEBI:15378"/>
        <dbReference type="ChEBI" id="CHEBI:29965"/>
        <dbReference type="ChEBI" id="CHEBI:57856"/>
        <dbReference type="ChEBI" id="CHEBI:59789"/>
        <dbReference type="ChEBI" id="CHEBI:88221"/>
        <dbReference type="EC" id="2.1.1.320"/>
    </reaction>
</comment>
<sequence>MRVIRSVQHWCRRTLSVQACRSDNLHSIICRQIRSAGPMSVAEYMKLAMHHPVYGYYKKSEVVGPGGDFITSPEISQVFGELLGVWIVNEWMNLNKNAPFDIVEFGPGSGALIATILKTLCKFPTGSSLFRRLHLIERSDYLRQKQETVIYPLLKTLHLKPEVKWHSSIDDVPRGCSTYYLAHEFLDALPVHRFQLVDGKWREVFVNAVNPVNPNELGDQLSFFVSRSLTMACETYLPLAGDLSGKNCVEVCPEAGAIVQKLAARIAADGGAALVIDYGHCGEKGDTLRAFKNHQLHDPLRDPGEADITADVDFAFLHRSIEATKEQVIVHGPVSQAYFLVHMGILMRVKALVEKAKCEEDKKSLIAATEMLIASRHMGKRFKFMAICPGRGDREKQHIPAGFHPTWEGAET</sequence>
<evidence type="ECO:0000256" key="2">
    <source>
        <dbReference type="ARBA" id="ARBA00005891"/>
    </source>
</evidence>
<name>A0A0R3U5W2_MESCO</name>
<dbReference type="EC" id="2.1.1.320" evidence="7"/>
<accession>A0A0R3U5W2</accession>
<evidence type="ECO:0000256" key="7">
    <source>
        <dbReference type="RuleBase" id="RU364114"/>
    </source>
</evidence>
<dbReference type="GO" id="GO:0032259">
    <property type="term" value="P:methylation"/>
    <property type="evidence" value="ECO:0007669"/>
    <property type="project" value="UniProtKB-KW"/>
</dbReference>
<dbReference type="AlphaFoldDB" id="A0A0R3U5W2"/>
<evidence type="ECO:0000256" key="6">
    <source>
        <dbReference type="ARBA" id="ARBA00048612"/>
    </source>
</evidence>
<evidence type="ECO:0000313" key="10">
    <source>
        <dbReference type="WBParaSite" id="MCU_007816-RF"/>
    </source>
</evidence>
<dbReference type="InterPro" id="IPR029063">
    <property type="entry name" value="SAM-dependent_MTases_sf"/>
</dbReference>
<evidence type="ECO:0000313" key="9">
    <source>
        <dbReference type="Proteomes" id="UP000267029"/>
    </source>
</evidence>
<proteinExistence type="inferred from homology"/>
<dbReference type="InterPro" id="IPR003788">
    <property type="entry name" value="NDUFAF7"/>
</dbReference>
<dbReference type="EMBL" id="UXSR01000322">
    <property type="protein sequence ID" value="VDD76127.1"/>
    <property type="molecule type" value="Genomic_DNA"/>
</dbReference>
<comment type="similarity">
    <text evidence="2 7">Belongs to the NDUFAF7 family.</text>
</comment>
<gene>
    <name evidence="8" type="ORF">MCOS_LOCUS2130</name>
</gene>
<dbReference type="PANTHER" id="PTHR12049">
    <property type="entry name" value="PROTEIN ARGININE METHYLTRANSFERASE NDUFAF7, MITOCHONDRIAL"/>
    <property type="match status" value="1"/>
</dbReference>
<comment type="subcellular location">
    <subcellularLocation>
        <location evidence="1 7">Mitochondrion</location>
    </subcellularLocation>
</comment>
<comment type="function">
    <text evidence="7">Arginine methyltransferase involved in the assembly or stability of mitochondrial NADH:ubiquinone oxidoreductase complex (complex I).</text>
</comment>
<evidence type="ECO:0000256" key="1">
    <source>
        <dbReference type="ARBA" id="ARBA00004173"/>
    </source>
</evidence>
<dbReference type="GO" id="GO:0035243">
    <property type="term" value="F:protein-arginine omega-N symmetric methyltransferase activity"/>
    <property type="evidence" value="ECO:0007669"/>
    <property type="project" value="UniProtKB-EC"/>
</dbReference>
<dbReference type="PANTHER" id="PTHR12049:SF7">
    <property type="entry name" value="PROTEIN ARGININE METHYLTRANSFERASE NDUFAF7, MITOCHONDRIAL"/>
    <property type="match status" value="1"/>
</dbReference>
<dbReference type="GO" id="GO:0005739">
    <property type="term" value="C:mitochondrion"/>
    <property type="evidence" value="ECO:0007669"/>
    <property type="project" value="UniProtKB-SubCell"/>
</dbReference>
<dbReference type="WBParaSite" id="MCU_007816-RF">
    <property type="protein sequence ID" value="MCU_007816-RF"/>
    <property type="gene ID" value="MCU_007816"/>
</dbReference>
<evidence type="ECO:0000313" key="8">
    <source>
        <dbReference type="EMBL" id="VDD76127.1"/>
    </source>
</evidence>
<keyword evidence="4 7" id="KW-0808">Transferase</keyword>
<dbReference type="OrthoDB" id="438553at2759"/>
<dbReference type="GO" id="GO:0032981">
    <property type="term" value="P:mitochondrial respiratory chain complex I assembly"/>
    <property type="evidence" value="ECO:0007669"/>
    <property type="project" value="TreeGrafter"/>
</dbReference>
<dbReference type="InterPro" id="IPR038375">
    <property type="entry name" value="NDUFAF7_sf"/>
</dbReference>
<dbReference type="SUPFAM" id="SSF53335">
    <property type="entry name" value="S-adenosyl-L-methionine-dependent methyltransferases"/>
    <property type="match status" value="1"/>
</dbReference>
<reference evidence="8 9" key="1">
    <citation type="submission" date="2018-10" db="EMBL/GenBank/DDBJ databases">
        <authorList>
            <consortium name="Pathogen Informatics"/>
        </authorList>
    </citation>
    <scope>NUCLEOTIDE SEQUENCE [LARGE SCALE GENOMIC DNA]</scope>
</reference>
<dbReference type="Pfam" id="PF02636">
    <property type="entry name" value="Methyltransf_28"/>
    <property type="match status" value="1"/>
</dbReference>
<evidence type="ECO:0000256" key="3">
    <source>
        <dbReference type="ARBA" id="ARBA00022603"/>
    </source>
</evidence>
<evidence type="ECO:0000256" key="4">
    <source>
        <dbReference type="ARBA" id="ARBA00022679"/>
    </source>
</evidence>
<keyword evidence="5 7" id="KW-0496">Mitochondrion</keyword>
<keyword evidence="3 7" id="KW-0489">Methyltransferase</keyword>
<reference evidence="10" key="2">
    <citation type="submission" date="2019-11" db="UniProtKB">
        <authorList>
            <consortium name="WormBaseParasite"/>
        </authorList>
    </citation>
    <scope>IDENTIFICATION</scope>
</reference>
<protein>
    <recommendedName>
        <fullName evidence="7">Protein arginine methyltransferase NDUFAF7</fullName>
        <ecNumber evidence="7">2.1.1.320</ecNumber>
    </recommendedName>
</protein>
<organism evidence="8 9">
    <name type="scientific">Mesocestoides corti</name>
    <name type="common">Flatworm</name>
    <dbReference type="NCBI Taxonomy" id="53468"/>
    <lineage>
        <taxon>Eukaryota</taxon>
        <taxon>Metazoa</taxon>
        <taxon>Spiralia</taxon>
        <taxon>Lophotrochozoa</taxon>
        <taxon>Platyhelminthes</taxon>
        <taxon>Cestoda</taxon>
        <taxon>Eucestoda</taxon>
        <taxon>Cyclophyllidea</taxon>
        <taxon>Mesocestoididae</taxon>
        <taxon>Mesocestoides</taxon>
    </lineage>
</organism>
<dbReference type="Proteomes" id="UP000267029">
    <property type="component" value="Unassembled WGS sequence"/>
</dbReference>
<dbReference type="STRING" id="53468.A0A0R3U5W2"/>
<keyword evidence="9" id="KW-1185">Reference proteome</keyword>
<dbReference type="Gene3D" id="3.40.50.12710">
    <property type="match status" value="1"/>
</dbReference>
<evidence type="ECO:0000256" key="5">
    <source>
        <dbReference type="ARBA" id="ARBA00023128"/>
    </source>
</evidence>